<dbReference type="Gene3D" id="3.40.710.10">
    <property type="entry name" value="DD-peptidase/beta-lactamase superfamily"/>
    <property type="match status" value="1"/>
</dbReference>
<evidence type="ECO:0000313" key="6">
    <source>
        <dbReference type="Proteomes" id="UP000014074"/>
    </source>
</evidence>
<feature type="domain" description="Peptidase S12 Pab87-related C-terminal" evidence="4">
    <location>
        <begin position="429"/>
        <end position="538"/>
    </location>
</feature>
<dbReference type="GeneID" id="19328123"/>
<comment type="similarity">
    <text evidence="1">Belongs to the peptidase S12 family.</text>
</comment>
<dbReference type="PANTHER" id="PTHR46825:SF9">
    <property type="entry name" value="BETA-LACTAMASE-RELATED DOMAIN-CONTAINING PROTEIN"/>
    <property type="match status" value="1"/>
</dbReference>
<name>R8BCU4_PHAM7</name>
<gene>
    <name evidence="5" type="ORF">UCRPA7_7370</name>
</gene>
<dbReference type="Pfam" id="PF11954">
    <property type="entry name" value="DUF3471"/>
    <property type="match status" value="1"/>
</dbReference>
<dbReference type="InterPro" id="IPR050491">
    <property type="entry name" value="AmpC-like"/>
</dbReference>
<organism evidence="5 6">
    <name type="scientific">Phaeoacremonium minimum (strain UCR-PA7)</name>
    <name type="common">Esca disease fungus</name>
    <name type="synonym">Togninia minima</name>
    <dbReference type="NCBI Taxonomy" id="1286976"/>
    <lineage>
        <taxon>Eukaryota</taxon>
        <taxon>Fungi</taxon>
        <taxon>Dikarya</taxon>
        <taxon>Ascomycota</taxon>
        <taxon>Pezizomycotina</taxon>
        <taxon>Sordariomycetes</taxon>
        <taxon>Sordariomycetidae</taxon>
        <taxon>Togniniales</taxon>
        <taxon>Togniniaceae</taxon>
        <taxon>Phaeoacremonium</taxon>
    </lineage>
</organism>
<dbReference type="eggNOG" id="ENOG502S0EY">
    <property type="taxonomic scope" value="Eukaryota"/>
</dbReference>
<dbReference type="PANTHER" id="PTHR46825">
    <property type="entry name" value="D-ALANYL-D-ALANINE-CARBOXYPEPTIDASE/ENDOPEPTIDASE AMPH"/>
    <property type="match status" value="1"/>
</dbReference>
<dbReference type="HOGENOM" id="CLU_020027_14_1_1"/>
<keyword evidence="6" id="KW-1185">Reference proteome</keyword>
<dbReference type="AlphaFoldDB" id="R8BCU4"/>
<dbReference type="InterPro" id="IPR012338">
    <property type="entry name" value="Beta-lactam/transpept-like"/>
</dbReference>
<proteinExistence type="inferred from homology"/>
<dbReference type="InterPro" id="IPR021860">
    <property type="entry name" value="Peptidase_S12_Pab87-rel_C"/>
</dbReference>
<accession>R8BCU4</accession>
<sequence>MLAMRWLCGGFLFAVGTVAALNDAPQRPLAGGSNAERRPRTFDAAFTEYLEKIAEHYHISSLVAAMVDGEETFLKAWGTAILPDVPTTEDTLYYVGSTTKSFTATSLLAVLDDLQHQESRSEPVTLQTRISSIIPDDFVLPDTYATAHATIEDALAHRLGFIGHDLCYGGPNYTVRDVVRALRHLPMAEELRAKFQYLNIGYMIVQHVVETLTGKFIGDVHKERIWDPLGMDSTFITLDDALASEKPFAHGYSWNPFNKTQGHQPWTDTTLVGGGGIITSIKDFGKYLHALVHRKLPLPGDLQDELFKPRMIVGSKGVSDHMSDMLYGLGWDVTSYRGHRLIQHSGEISGFSSNIVFLPEKKFGLAMMINADDNGGIANNVLCLYLLERFLEIPEEDWEDIVPHWDEVERAKLDFFLHARDILYPGVPSPPIPPSLPLGEYAGTYSHPAYREITLELREPRAGLPLAKHTKEVLHTDIRRLVNVTVDLEHVSGEFFAAWTDLEVTAPFVRGAVPAQFEIGSDGKVQKMGLQFEIGHQSQDKESLVWFDKL</sequence>
<evidence type="ECO:0000313" key="5">
    <source>
        <dbReference type="EMBL" id="EON97129.1"/>
    </source>
</evidence>
<dbReference type="KEGG" id="tmn:UCRPA7_7370"/>
<protein>
    <submittedName>
        <fullName evidence="5">Putative penicillin-binding protein</fullName>
    </submittedName>
</protein>
<dbReference type="SUPFAM" id="SSF56601">
    <property type="entry name" value="beta-lactamase/transpeptidase-like"/>
    <property type="match status" value="1"/>
</dbReference>
<evidence type="ECO:0000256" key="2">
    <source>
        <dbReference type="SAM" id="SignalP"/>
    </source>
</evidence>
<dbReference type="RefSeq" id="XP_007918093.1">
    <property type="nucleotide sequence ID" value="XM_007919902.1"/>
</dbReference>
<keyword evidence="2" id="KW-0732">Signal</keyword>
<evidence type="ECO:0000259" key="4">
    <source>
        <dbReference type="Pfam" id="PF11954"/>
    </source>
</evidence>
<dbReference type="Pfam" id="PF00144">
    <property type="entry name" value="Beta-lactamase"/>
    <property type="match status" value="1"/>
</dbReference>
<dbReference type="Proteomes" id="UP000014074">
    <property type="component" value="Unassembled WGS sequence"/>
</dbReference>
<evidence type="ECO:0000259" key="3">
    <source>
        <dbReference type="Pfam" id="PF00144"/>
    </source>
</evidence>
<feature type="chain" id="PRO_5004462674" evidence="2">
    <location>
        <begin position="21"/>
        <end position="550"/>
    </location>
</feature>
<evidence type="ECO:0000256" key="1">
    <source>
        <dbReference type="ARBA" id="ARBA00038215"/>
    </source>
</evidence>
<dbReference type="OrthoDB" id="5946976at2759"/>
<dbReference type="InterPro" id="IPR001466">
    <property type="entry name" value="Beta-lactam-related"/>
</dbReference>
<reference evidence="6" key="1">
    <citation type="journal article" date="2013" name="Genome Announc.">
        <title>Draft genome sequence of the ascomycete Phaeoacremonium aleophilum strain UCR-PA7, a causal agent of the esca disease complex in grapevines.</title>
        <authorList>
            <person name="Blanco-Ulate B."/>
            <person name="Rolshausen P."/>
            <person name="Cantu D."/>
        </authorList>
    </citation>
    <scope>NUCLEOTIDE SEQUENCE [LARGE SCALE GENOMIC DNA]</scope>
    <source>
        <strain evidence="6">UCR-PA7</strain>
    </source>
</reference>
<feature type="signal peptide" evidence="2">
    <location>
        <begin position="1"/>
        <end position="20"/>
    </location>
</feature>
<dbReference type="EMBL" id="KB933286">
    <property type="protein sequence ID" value="EON97129.1"/>
    <property type="molecule type" value="Genomic_DNA"/>
</dbReference>
<feature type="domain" description="Beta-lactamase-related" evidence="3">
    <location>
        <begin position="48"/>
        <end position="374"/>
    </location>
</feature>